<dbReference type="AlphaFoldDB" id="A0AAN6W6I9"/>
<feature type="transmembrane region" description="Helical" evidence="7">
    <location>
        <begin position="280"/>
        <end position="299"/>
    </location>
</feature>
<keyword evidence="3 7" id="KW-1133">Transmembrane helix</keyword>
<reference evidence="9" key="2">
    <citation type="submission" date="2023-05" db="EMBL/GenBank/DDBJ databases">
        <authorList>
            <consortium name="Lawrence Berkeley National Laboratory"/>
            <person name="Steindorff A."/>
            <person name="Hensen N."/>
            <person name="Bonometti L."/>
            <person name="Westerberg I."/>
            <person name="Brannstrom I.O."/>
            <person name="Guillou S."/>
            <person name="Cros-Aarteil S."/>
            <person name="Calhoun S."/>
            <person name="Haridas S."/>
            <person name="Kuo A."/>
            <person name="Mondo S."/>
            <person name="Pangilinan J."/>
            <person name="Riley R."/>
            <person name="Labutti K."/>
            <person name="Andreopoulos B."/>
            <person name="Lipzen A."/>
            <person name="Chen C."/>
            <person name="Yanf M."/>
            <person name="Daum C."/>
            <person name="Ng V."/>
            <person name="Clum A."/>
            <person name="Ohm R."/>
            <person name="Martin F."/>
            <person name="Silar P."/>
            <person name="Natvig D."/>
            <person name="Lalanne C."/>
            <person name="Gautier V."/>
            <person name="Ament-Velasquez S.L."/>
            <person name="Kruys A."/>
            <person name="Hutchinson M.I."/>
            <person name="Powell A.J."/>
            <person name="Barry K."/>
            <person name="Miller A.N."/>
            <person name="Grigoriev I.V."/>
            <person name="Debuchy R."/>
            <person name="Gladieux P."/>
            <person name="Thoren M.H."/>
            <person name="Johannesson H."/>
        </authorList>
    </citation>
    <scope>NUCLEOTIDE SEQUENCE</scope>
    <source>
        <strain evidence="9">CBS 892.96</strain>
    </source>
</reference>
<proteinExistence type="inferred from homology"/>
<comment type="caution">
    <text evidence="9">The sequence shown here is derived from an EMBL/GenBank/DDBJ whole genome shotgun (WGS) entry which is preliminary data.</text>
</comment>
<feature type="domain" description="Rhodopsin" evidence="8">
    <location>
        <begin position="29"/>
        <end position="279"/>
    </location>
</feature>
<evidence type="ECO:0000259" key="8">
    <source>
        <dbReference type="Pfam" id="PF20684"/>
    </source>
</evidence>
<keyword evidence="4 7" id="KW-0472">Membrane</keyword>
<reference evidence="9" key="1">
    <citation type="journal article" date="2023" name="Mol. Phylogenet. Evol.">
        <title>Genome-scale phylogeny and comparative genomics of the fungal order Sordariales.</title>
        <authorList>
            <person name="Hensen N."/>
            <person name="Bonometti L."/>
            <person name="Westerberg I."/>
            <person name="Brannstrom I.O."/>
            <person name="Guillou S."/>
            <person name="Cros-Aarteil S."/>
            <person name="Calhoun S."/>
            <person name="Haridas S."/>
            <person name="Kuo A."/>
            <person name="Mondo S."/>
            <person name="Pangilinan J."/>
            <person name="Riley R."/>
            <person name="LaButti K."/>
            <person name="Andreopoulos B."/>
            <person name="Lipzen A."/>
            <person name="Chen C."/>
            <person name="Yan M."/>
            <person name="Daum C."/>
            <person name="Ng V."/>
            <person name="Clum A."/>
            <person name="Steindorff A."/>
            <person name="Ohm R.A."/>
            <person name="Martin F."/>
            <person name="Silar P."/>
            <person name="Natvig D.O."/>
            <person name="Lalanne C."/>
            <person name="Gautier V."/>
            <person name="Ament-Velasquez S.L."/>
            <person name="Kruys A."/>
            <person name="Hutchinson M.I."/>
            <person name="Powell A.J."/>
            <person name="Barry K."/>
            <person name="Miller A.N."/>
            <person name="Grigoriev I.V."/>
            <person name="Debuchy R."/>
            <person name="Gladieux P."/>
            <person name="Hiltunen Thoren M."/>
            <person name="Johannesson H."/>
        </authorList>
    </citation>
    <scope>NUCLEOTIDE SEQUENCE</scope>
    <source>
        <strain evidence="9">CBS 892.96</strain>
    </source>
</reference>
<feature type="transmembrane region" description="Helical" evidence="7">
    <location>
        <begin position="131"/>
        <end position="151"/>
    </location>
</feature>
<name>A0AAN6W6I9_9PEZI</name>
<accession>A0AAN6W6I9</accession>
<gene>
    <name evidence="9" type="ORF">QBC36DRAFT_239202</name>
</gene>
<dbReference type="Pfam" id="PF20684">
    <property type="entry name" value="Fung_rhodopsin"/>
    <property type="match status" value="1"/>
</dbReference>
<evidence type="ECO:0000256" key="5">
    <source>
        <dbReference type="ARBA" id="ARBA00038359"/>
    </source>
</evidence>
<feature type="transmembrane region" description="Helical" evidence="7">
    <location>
        <begin position="12"/>
        <end position="32"/>
    </location>
</feature>
<dbReference type="InterPro" id="IPR049326">
    <property type="entry name" value="Rhodopsin_dom_fungi"/>
</dbReference>
<feature type="transmembrane region" description="Helical" evidence="7">
    <location>
        <begin position="247"/>
        <end position="268"/>
    </location>
</feature>
<feature type="transmembrane region" description="Helical" evidence="7">
    <location>
        <begin position="178"/>
        <end position="199"/>
    </location>
</feature>
<feature type="transmembrane region" description="Helical" evidence="7">
    <location>
        <begin position="97"/>
        <end position="119"/>
    </location>
</feature>
<feature type="compositionally biased region" description="Low complexity" evidence="6">
    <location>
        <begin position="335"/>
        <end position="346"/>
    </location>
</feature>
<feature type="transmembrane region" description="Helical" evidence="7">
    <location>
        <begin position="44"/>
        <end position="66"/>
    </location>
</feature>
<comment type="similarity">
    <text evidence="5">Belongs to the SAT4 family.</text>
</comment>
<evidence type="ECO:0000256" key="6">
    <source>
        <dbReference type="SAM" id="MobiDB-lite"/>
    </source>
</evidence>
<sequence>MAKFQYDNPDALVAGTVIMQLVSTLCVGLRFYSRRWKRQQFITSDWLVLAAWVFGTGLSGLMLWGVSQKAMGYPLGGTIDDPAAVNDRLNRAKHSELSYLLIGVVALGLVKLSVCFLYWHLFSTVMFRRFLIFWMTVLVLWILAFVLAGLLECGTHLTAIFGTPEEYYQYCQAAMPSGYAMVSSDILTDLVTVLIPIPVIMKLQMNKRTRVLTLLVFSIAGLSVGASIAKAYIYITATQGLGTEDAISILTGIGIWNLVEVQVGIIAACGPTLRAILSRILPIEAATISLLSLLGVTRLSSSKSDTLPSFVKRPSTTNKSNKAGNSNHHSEEKLTSFSTTTRSTVTAVEQDEHEMAVKCGSERA</sequence>
<dbReference type="Proteomes" id="UP001302321">
    <property type="component" value="Unassembled WGS sequence"/>
</dbReference>
<feature type="transmembrane region" description="Helical" evidence="7">
    <location>
        <begin position="211"/>
        <end position="235"/>
    </location>
</feature>
<feature type="compositionally biased region" description="Polar residues" evidence="6">
    <location>
        <begin position="314"/>
        <end position="327"/>
    </location>
</feature>
<dbReference type="PANTHER" id="PTHR33048">
    <property type="entry name" value="PTH11-LIKE INTEGRAL MEMBRANE PROTEIN (AFU_ORTHOLOGUE AFUA_5G11245)"/>
    <property type="match status" value="1"/>
</dbReference>
<keyword evidence="10" id="KW-1185">Reference proteome</keyword>
<evidence type="ECO:0000313" key="9">
    <source>
        <dbReference type="EMBL" id="KAK4176283.1"/>
    </source>
</evidence>
<evidence type="ECO:0000256" key="7">
    <source>
        <dbReference type="SAM" id="Phobius"/>
    </source>
</evidence>
<comment type="subcellular location">
    <subcellularLocation>
        <location evidence="1">Membrane</location>
        <topology evidence="1">Multi-pass membrane protein</topology>
    </subcellularLocation>
</comment>
<evidence type="ECO:0000256" key="3">
    <source>
        <dbReference type="ARBA" id="ARBA00022989"/>
    </source>
</evidence>
<evidence type="ECO:0000256" key="4">
    <source>
        <dbReference type="ARBA" id="ARBA00023136"/>
    </source>
</evidence>
<evidence type="ECO:0000313" key="10">
    <source>
        <dbReference type="Proteomes" id="UP001302321"/>
    </source>
</evidence>
<dbReference type="InterPro" id="IPR052337">
    <property type="entry name" value="SAT4-like"/>
</dbReference>
<dbReference type="PANTHER" id="PTHR33048:SF157">
    <property type="entry name" value="INTEGRAL MEMBRANE PROTEIN"/>
    <property type="match status" value="1"/>
</dbReference>
<protein>
    <recommendedName>
        <fullName evidence="8">Rhodopsin domain-containing protein</fullName>
    </recommendedName>
</protein>
<organism evidence="9 10">
    <name type="scientific">Triangularia setosa</name>
    <dbReference type="NCBI Taxonomy" id="2587417"/>
    <lineage>
        <taxon>Eukaryota</taxon>
        <taxon>Fungi</taxon>
        <taxon>Dikarya</taxon>
        <taxon>Ascomycota</taxon>
        <taxon>Pezizomycotina</taxon>
        <taxon>Sordariomycetes</taxon>
        <taxon>Sordariomycetidae</taxon>
        <taxon>Sordariales</taxon>
        <taxon>Podosporaceae</taxon>
        <taxon>Triangularia</taxon>
    </lineage>
</organism>
<feature type="region of interest" description="Disordered" evidence="6">
    <location>
        <begin position="303"/>
        <end position="364"/>
    </location>
</feature>
<keyword evidence="2 7" id="KW-0812">Transmembrane</keyword>
<dbReference type="GO" id="GO:0016020">
    <property type="term" value="C:membrane"/>
    <property type="evidence" value="ECO:0007669"/>
    <property type="project" value="UniProtKB-SubCell"/>
</dbReference>
<evidence type="ECO:0000256" key="1">
    <source>
        <dbReference type="ARBA" id="ARBA00004141"/>
    </source>
</evidence>
<dbReference type="EMBL" id="MU866202">
    <property type="protein sequence ID" value="KAK4176283.1"/>
    <property type="molecule type" value="Genomic_DNA"/>
</dbReference>
<evidence type="ECO:0000256" key="2">
    <source>
        <dbReference type="ARBA" id="ARBA00022692"/>
    </source>
</evidence>
<feature type="compositionally biased region" description="Basic and acidic residues" evidence="6">
    <location>
        <begin position="353"/>
        <end position="364"/>
    </location>
</feature>